<keyword evidence="2" id="KW-1185">Reference proteome</keyword>
<accession>A0A0J8E4V2</accession>
<name>A0A0J8E4V2_BETVV</name>
<dbReference type="Proteomes" id="UP000035740">
    <property type="component" value="Unassembled WGS sequence"/>
</dbReference>
<gene>
    <name evidence="1" type="ORF">BVRB_4g095030</name>
</gene>
<evidence type="ECO:0000313" key="2">
    <source>
        <dbReference type="Proteomes" id="UP000035740"/>
    </source>
</evidence>
<dbReference type="Gramene" id="KMS98175">
    <property type="protein sequence ID" value="KMS98175"/>
    <property type="gene ID" value="BVRB_4g095030"/>
</dbReference>
<protein>
    <submittedName>
        <fullName evidence="1">Uncharacterized protein</fullName>
    </submittedName>
</protein>
<proteinExistence type="predicted"/>
<evidence type="ECO:0000313" key="1">
    <source>
        <dbReference type="EMBL" id="KMS98175.1"/>
    </source>
</evidence>
<sequence>MVYSINLEPLIDAHFETTDEGEAMFIYDVMKSIENGSPWPRRLYESGAAEKCMGPQGCKALGVVLDGIKDMKETLVS</sequence>
<organism evidence="1 2">
    <name type="scientific">Beta vulgaris subsp. vulgaris</name>
    <name type="common">Beet</name>
    <dbReference type="NCBI Taxonomy" id="3555"/>
    <lineage>
        <taxon>Eukaryota</taxon>
        <taxon>Viridiplantae</taxon>
        <taxon>Streptophyta</taxon>
        <taxon>Embryophyta</taxon>
        <taxon>Tracheophyta</taxon>
        <taxon>Spermatophyta</taxon>
        <taxon>Magnoliopsida</taxon>
        <taxon>eudicotyledons</taxon>
        <taxon>Gunneridae</taxon>
        <taxon>Pentapetalae</taxon>
        <taxon>Caryophyllales</taxon>
        <taxon>Chenopodiaceae</taxon>
        <taxon>Betoideae</taxon>
        <taxon>Beta</taxon>
    </lineage>
</organism>
<dbReference type="AlphaFoldDB" id="A0A0J8E4V2"/>
<dbReference type="EMBL" id="KQ090265">
    <property type="protein sequence ID" value="KMS98175.1"/>
    <property type="molecule type" value="Genomic_DNA"/>
</dbReference>
<reference evidence="1 2" key="1">
    <citation type="journal article" date="2014" name="Nature">
        <title>The genome of the recently domesticated crop plant sugar beet (Beta vulgaris).</title>
        <authorList>
            <person name="Dohm J.C."/>
            <person name="Minoche A.E."/>
            <person name="Holtgrawe D."/>
            <person name="Capella-Gutierrez S."/>
            <person name="Zakrzewski F."/>
            <person name="Tafer H."/>
            <person name="Rupp O."/>
            <person name="Sorensen T.R."/>
            <person name="Stracke R."/>
            <person name="Reinhardt R."/>
            <person name="Goesmann A."/>
            <person name="Kraft T."/>
            <person name="Schulz B."/>
            <person name="Stadler P.F."/>
            <person name="Schmidt T."/>
            <person name="Gabaldon T."/>
            <person name="Lehrach H."/>
            <person name="Weisshaar B."/>
            <person name="Himmelbauer H."/>
        </authorList>
    </citation>
    <scope>NUCLEOTIDE SEQUENCE [LARGE SCALE GENOMIC DNA]</scope>
    <source>
        <tissue evidence="1">Taproot</tissue>
    </source>
</reference>